<feature type="compositionally biased region" description="Low complexity" evidence="1">
    <location>
        <begin position="1"/>
        <end position="24"/>
    </location>
</feature>
<accession>A0A1D6MSC9</accession>
<dbReference type="AlphaFoldDB" id="A0A1D6MSC9"/>
<dbReference type="InParanoid" id="A0A1D6MSC9"/>
<evidence type="ECO:0000256" key="1">
    <source>
        <dbReference type="SAM" id="MobiDB-lite"/>
    </source>
</evidence>
<dbReference type="InterPro" id="IPR052651">
    <property type="entry name" value="WDR81"/>
</dbReference>
<organism evidence="2">
    <name type="scientific">Zea mays</name>
    <name type="common">Maize</name>
    <dbReference type="NCBI Taxonomy" id="4577"/>
    <lineage>
        <taxon>Eukaryota</taxon>
        <taxon>Viridiplantae</taxon>
        <taxon>Streptophyta</taxon>
        <taxon>Embryophyta</taxon>
        <taxon>Tracheophyta</taxon>
        <taxon>Spermatophyta</taxon>
        <taxon>Magnoliopsida</taxon>
        <taxon>Liliopsida</taxon>
        <taxon>Poales</taxon>
        <taxon>Poaceae</taxon>
        <taxon>PACMAD clade</taxon>
        <taxon>Panicoideae</taxon>
        <taxon>Andropogonodae</taxon>
        <taxon>Andropogoneae</taxon>
        <taxon>Tripsacinae</taxon>
        <taxon>Zea</taxon>
    </lineage>
</organism>
<dbReference type="PANTHER" id="PTHR44662">
    <property type="entry name" value="WD REPEAT-CONTAINING PROTEIN 81"/>
    <property type="match status" value="1"/>
</dbReference>
<sequence>MAMAARAPSTASTPSTASAPNTGPRRLESSVGQEESLGRQPWAEARRRTGPRWNLATQSNIFRSHSDGISNFSVWGQDVVSISRNKIALTSLSRPESEIGHQQLALQNLYSADRGVKHKNLSVLSTIAVLPLSRLFVVGTEDGFLKMCH</sequence>
<reference evidence="2" key="1">
    <citation type="submission" date="2015-12" db="EMBL/GenBank/DDBJ databases">
        <title>Update maize B73 reference genome by single molecule sequencing technologies.</title>
        <authorList>
            <consortium name="Maize Genome Sequencing Project"/>
            <person name="Ware D."/>
        </authorList>
    </citation>
    <scope>NUCLEOTIDE SEQUENCE [LARGE SCALE GENOMIC DNA]</scope>
    <source>
        <tissue evidence="2">Seedling</tissue>
    </source>
</reference>
<evidence type="ECO:0000313" key="2">
    <source>
        <dbReference type="EMBL" id="ONM31863.1"/>
    </source>
</evidence>
<dbReference type="PANTHER" id="PTHR44662:SF1">
    <property type="entry name" value="WD REPEAT-CONTAINING PROTEIN 81"/>
    <property type="match status" value="1"/>
</dbReference>
<proteinExistence type="predicted"/>
<dbReference type="EMBL" id="CM007649">
    <property type="protein sequence ID" value="ONM31863.1"/>
    <property type="molecule type" value="Genomic_DNA"/>
</dbReference>
<dbReference type="ExpressionAtlas" id="A0A1D6MSC9">
    <property type="expression patterns" value="baseline and differential"/>
</dbReference>
<gene>
    <name evidence="2" type="ORF">ZEAMMB73_Zm00001d040711</name>
</gene>
<protein>
    <submittedName>
        <fullName evidence="2">Protein GFS12</fullName>
    </submittedName>
</protein>
<feature type="region of interest" description="Disordered" evidence="1">
    <location>
        <begin position="1"/>
        <end position="51"/>
    </location>
</feature>
<name>A0A1D6MSC9_MAIZE</name>
<dbReference type="STRING" id="4577.A0A1D6MSC9"/>
<dbReference type="SMR" id="A0A1D6MSC9"/>